<keyword evidence="5" id="KW-0812">Transmembrane</keyword>
<keyword evidence="2 4" id="KW-0807">Transducer</keyword>
<evidence type="ECO:0008006" key="10">
    <source>
        <dbReference type="Google" id="ProtNLM"/>
    </source>
</evidence>
<dbReference type="Gene3D" id="1.10.287.950">
    <property type="entry name" value="Methyl-accepting chemotaxis protein"/>
    <property type="match status" value="1"/>
</dbReference>
<dbReference type="GO" id="GO:0004888">
    <property type="term" value="F:transmembrane signaling receptor activity"/>
    <property type="evidence" value="ECO:0007669"/>
    <property type="project" value="InterPro"/>
</dbReference>
<dbReference type="Pfam" id="PF00015">
    <property type="entry name" value="MCPsignal"/>
    <property type="match status" value="1"/>
</dbReference>
<dbReference type="InterPro" id="IPR004089">
    <property type="entry name" value="MCPsignal_dom"/>
</dbReference>
<dbReference type="PRINTS" id="PR00260">
    <property type="entry name" value="CHEMTRNSDUCR"/>
</dbReference>
<reference evidence="8" key="1">
    <citation type="journal article" date="2014" name="Int. J. Syst. Evol. Microbiol.">
        <title>Complete genome sequence of Corynebacterium casei LMG S-19264T (=DSM 44701T), isolated from a smear-ripened cheese.</title>
        <authorList>
            <consortium name="US DOE Joint Genome Institute (JGI-PGF)"/>
            <person name="Walter F."/>
            <person name="Albersmeier A."/>
            <person name="Kalinowski J."/>
            <person name="Ruckert C."/>
        </authorList>
    </citation>
    <scope>NUCLEOTIDE SEQUENCE</scope>
    <source>
        <strain evidence="8">NBRC 110071</strain>
    </source>
</reference>
<dbReference type="PROSITE" id="PS50111">
    <property type="entry name" value="CHEMOTAXIS_TRANSDUC_2"/>
    <property type="match status" value="1"/>
</dbReference>
<dbReference type="AlphaFoldDB" id="A0AA37SDW2"/>
<evidence type="ECO:0000256" key="4">
    <source>
        <dbReference type="PROSITE-ProRule" id="PRU00284"/>
    </source>
</evidence>
<feature type="transmembrane region" description="Helical" evidence="5">
    <location>
        <begin position="12"/>
        <end position="34"/>
    </location>
</feature>
<dbReference type="Pfam" id="PF00672">
    <property type="entry name" value="HAMP"/>
    <property type="match status" value="1"/>
</dbReference>
<dbReference type="GO" id="GO:0016020">
    <property type="term" value="C:membrane"/>
    <property type="evidence" value="ECO:0007669"/>
    <property type="project" value="UniProtKB-SubCell"/>
</dbReference>
<dbReference type="InterPro" id="IPR003660">
    <property type="entry name" value="HAMP_dom"/>
</dbReference>
<comment type="caution">
    <text evidence="8">The sequence shown here is derived from an EMBL/GenBank/DDBJ whole genome shotgun (WGS) entry which is preliminary data.</text>
</comment>
<keyword evidence="5" id="KW-0472">Membrane</keyword>
<dbReference type="GO" id="GO:0006935">
    <property type="term" value="P:chemotaxis"/>
    <property type="evidence" value="ECO:0007669"/>
    <property type="project" value="InterPro"/>
</dbReference>
<gene>
    <name evidence="8" type="ORF">GCM10007876_38480</name>
</gene>
<sequence length="539" mass="58611">MRFQNLPIKTRLSLCFSIILTLLISISIIAYLGMTRLSKSSERFVEQDVSDVLFASEINIEAEAAALNLLQILPNPDRNERIALYKEMDQHNQRVTELITALKEQDPQGMDNLISDITRHHKAYQTAFLDTVDLVELDAEAAIKQFNQHTKPALNELLTDIKSLLKMKQADMLSKHKEAEAHSSNLLALMAILSVAAIILGILLAAITSKSIVPPLLNAVGIAKNIANGDFRNSSQHQRHDEIGELLTAFQEITNGLGSLIASIQSSAINVEDSAGHLNEPVQAVVKASNNQTTAAVKITDVIQSFVEENIQAANTATEAKHQAELARDLASEGSHRITSASKEFTKIADTINRSADSVEGLRNQAISVRDMVTSIKDIAEQTNLLALNAAIEAARAGEQGRGFAVVADEVRNLANRTAQATTEINDVIDAIDSGTQKAVEQIGAGRQEMEAGVQLIEDMVEPLMQLKSGSQASLEQLEILTDVVNKQAQESEQIGQNIRTIGSLAEENRTAVTSVSSYTKGLKEVSSDLGEQVRRFVL</sequence>
<protein>
    <recommendedName>
        <fullName evidence="10">Methyl-accepting chemotaxis protein</fullName>
    </recommendedName>
</protein>
<dbReference type="Proteomes" id="UP001161389">
    <property type="component" value="Unassembled WGS sequence"/>
</dbReference>
<dbReference type="Gene3D" id="6.10.340.10">
    <property type="match status" value="1"/>
</dbReference>
<dbReference type="InterPro" id="IPR004090">
    <property type="entry name" value="Chemotax_Me-accpt_rcpt"/>
</dbReference>
<dbReference type="EMBL" id="BSNM01000026">
    <property type="protein sequence ID" value="GLQ33368.1"/>
    <property type="molecule type" value="Genomic_DNA"/>
</dbReference>
<evidence type="ECO:0000259" key="6">
    <source>
        <dbReference type="PROSITE" id="PS50111"/>
    </source>
</evidence>
<dbReference type="InterPro" id="IPR024478">
    <property type="entry name" value="HlyB_4HB_MCP"/>
</dbReference>
<proteinExistence type="inferred from homology"/>
<dbReference type="SUPFAM" id="SSF58104">
    <property type="entry name" value="Methyl-accepting chemotaxis protein (MCP) signaling domain"/>
    <property type="match status" value="1"/>
</dbReference>
<evidence type="ECO:0000256" key="1">
    <source>
        <dbReference type="ARBA" id="ARBA00004370"/>
    </source>
</evidence>
<evidence type="ECO:0000256" key="5">
    <source>
        <dbReference type="SAM" id="Phobius"/>
    </source>
</evidence>
<feature type="transmembrane region" description="Helical" evidence="5">
    <location>
        <begin position="186"/>
        <end position="207"/>
    </location>
</feature>
<feature type="domain" description="HAMP" evidence="7">
    <location>
        <begin position="210"/>
        <end position="262"/>
    </location>
</feature>
<dbReference type="CDD" id="cd06225">
    <property type="entry name" value="HAMP"/>
    <property type="match status" value="1"/>
</dbReference>
<dbReference type="PANTHER" id="PTHR32089:SF112">
    <property type="entry name" value="LYSOZYME-LIKE PROTEIN-RELATED"/>
    <property type="match status" value="1"/>
</dbReference>
<dbReference type="SMART" id="SM00283">
    <property type="entry name" value="MA"/>
    <property type="match status" value="1"/>
</dbReference>
<name>A0AA37SDW2_9GAMM</name>
<dbReference type="PROSITE" id="PS50885">
    <property type="entry name" value="HAMP"/>
    <property type="match status" value="1"/>
</dbReference>
<evidence type="ECO:0000313" key="9">
    <source>
        <dbReference type="Proteomes" id="UP001161389"/>
    </source>
</evidence>
<evidence type="ECO:0000259" key="7">
    <source>
        <dbReference type="PROSITE" id="PS50885"/>
    </source>
</evidence>
<comment type="subcellular location">
    <subcellularLocation>
        <location evidence="1">Membrane</location>
    </subcellularLocation>
</comment>
<evidence type="ECO:0000256" key="3">
    <source>
        <dbReference type="ARBA" id="ARBA00029447"/>
    </source>
</evidence>
<dbReference type="RefSeq" id="WP_284383776.1">
    <property type="nucleotide sequence ID" value="NZ_BSNM01000026.1"/>
</dbReference>
<dbReference type="PANTHER" id="PTHR32089">
    <property type="entry name" value="METHYL-ACCEPTING CHEMOTAXIS PROTEIN MCPB"/>
    <property type="match status" value="1"/>
</dbReference>
<keyword evidence="5" id="KW-1133">Transmembrane helix</keyword>
<organism evidence="8 9">
    <name type="scientific">Litoribrevibacter albus</name>
    <dbReference type="NCBI Taxonomy" id="1473156"/>
    <lineage>
        <taxon>Bacteria</taxon>
        <taxon>Pseudomonadati</taxon>
        <taxon>Pseudomonadota</taxon>
        <taxon>Gammaproteobacteria</taxon>
        <taxon>Oceanospirillales</taxon>
        <taxon>Oceanospirillaceae</taxon>
        <taxon>Litoribrevibacter</taxon>
    </lineage>
</organism>
<keyword evidence="9" id="KW-1185">Reference proteome</keyword>
<dbReference type="GO" id="GO:0007165">
    <property type="term" value="P:signal transduction"/>
    <property type="evidence" value="ECO:0007669"/>
    <property type="project" value="UniProtKB-KW"/>
</dbReference>
<feature type="domain" description="Methyl-accepting transducer" evidence="6">
    <location>
        <begin position="267"/>
        <end position="503"/>
    </location>
</feature>
<comment type="similarity">
    <text evidence="3">Belongs to the methyl-accepting chemotaxis (MCP) protein family.</text>
</comment>
<accession>A0AA37SDW2</accession>
<evidence type="ECO:0000256" key="2">
    <source>
        <dbReference type="ARBA" id="ARBA00023224"/>
    </source>
</evidence>
<evidence type="ECO:0000313" key="8">
    <source>
        <dbReference type="EMBL" id="GLQ33368.1"/>
    </source>
</evidence>
<dbReference type="Pfam" id="PF12729">
    <property type="entry name" value="4HB_MCP_1"/>
    <property type="match status" value="1"/>
</dbReference>
<reference evidence="8" key="2">
    <citation type="submission" date="2023-01" db="EMBL/GenBank/DDBJ databases">
        <title>Draft genome sequence of Litoribrevibacter albus strain NBRC 110071.</title>
        <authorList>
            <person name="Sun Q."/>
            <person name="Mori K."/>
        </authorList>
    </citation>
    <scope>NUCLEOTIDE SEQUENCE</scope>
    <source>
        <strain evidence="8">NBRC 110071</strain>
    </source>
</reference>